<proteinExistence type="predicted"/>
<evidence type="ECO:0000256" key="1">
    <source>
        <dbReference type="SAM" id="Coils"/>
    </source>
</evidence>
<dbReference type="AlphaFoldDB" id="A0A382UUB7"/>
<reference evidence="2" key="1">
    <citation type="submission" date="2018-05" db="EMBL/GenBank/DDBJ databases">
        <authorList>
            <person name="Lanie J.A."/>
            <person name="Ng W.-L."/>
            <person name="Kazmierczak K.M."/>
            <person name="Andrzejewski T.M."/>
            <person name="Davidsen T.M."/>
            <person name="Wayne K.J."/>
            <person name="Tettelin H."/>
            <person name="Glass J.I."/>
            <person name="Rusch D."/>
            <person name="Podicherti R."/>
            <person name="Tsui H.-C.T."/>
            <person name="Winkler M.E."/>
        </authorList>
    </citation>
    <scope>NUCLEOTIDE SEQUENCE</scope>
</reference>
<evidence type="ECO:0008006" key="3">
    <source>
        <dbReference type="Google" id="ProtNLM"/>
    </source>
</evidence>
<dbReference type="PROSITE" id="PS51257">
    <property type="entry name" value="PROKAR_LIPOPROTEIN"/>
    <property type="match status" value="1"/>
</dbReference>
<name>A0A382UUB7_9ZZZZ</name>
<protein>
    <recommendedName>
        <fullName evidence="3">LPP20 lipoprotein</fullName>
    </recommendedName>
</protein>
<feature type="coiled-coil region" evidence="1">
    <location>
        <begin position="168"/>
        <end position="207"/>
    </location>
</feature>
<keyword evidence="1" id="KW-0175">Coiled coil</keyword>
<accession>A0A382UUB7</accession>
<evidence type="ECO:0000313" key="2">
    <source>
        <dbReference type="EMBL" id="SVD37355.1"/>
    </source>
</evidence>
<dbReference type="EMBL" id="UINC01146558">
    <property type="protein sequence ID" value="SVD37355.1"/>
    <property type="molecule type" value="Genomic_DNA"/>
</dbReference>
<organism evidence="2">
    <name type="scientific">marine metagenome</name>
    <dbReference type="NCBI Taxonomy" id="408172"/>
    <lineage>
        <taxon>unclassified sequences</taxon>
        <taxon>metagenomes</taxon>
        <taxon>ecological metagenomes</taxon>
    </lineage>
</organism>
<gene>
    <name evidence="2" type="ORF">METZ01_LOCUS390209</name>
</gene>
<sequence>MFSSKNNYVLKTLVLISILLVGCSASKPVPSVQVVEAPKNEARPDWIYTDVSNEDAQLSFVGLSNVHSSEKNARNDARMDATNNAVQYLGTMATFKFEELSVSYGLSSEIVDPTESSQKFQKQIADNVARRLKTKKWHMEREKIKGELGYKYFVLAVIPNSVIENSFKKSLDKNIEEQQKELKSAATEKAKTQAEQAIEMFRKAKKEGLMN</sequence>